<feature type="signal peptide" evidence="2">
    <location>
        <begin position="1"/>
        <end position="21"/>
    </location>
</feature>
<organism evidence="3 4">
    <name type="scientific">Spirosoma arboris</name>
    <dbReference type="NCBI Taxonomy" id="2682092"/>
    <lineage>
        <taxon>Bacteria</taxon>
        <taxon>Pseudomonadati</taxon>
        <taxon>Bacteroidota</taxon>
        <taxon>Cytophagia</taxon>
        <taxon>Cytophagales</taxon>
        <taxon>Cytophagaceae</taxon>
        <taxon>Spirosoma</taxon>
    </lineage>
</organism>
<feature type="compositionally biased region" description="Polar residues" evidence="1">
    <location>
        <begin position="74"/>
        <end position="85"/>
    </location>
</feature>
<evidence type="ECO:0000313" key="4">
    <source>
        <dbReference type="Proteomes" id="UP000436006"/>
    </source>
</evidence>
<name>A0A7K1SBI5_9BACT</name>
<keyword evidence="4" id="KW-1185">Reference proteome</keyword>
<protein>
    <submittedName>
        <fullName evidence="3">Uncharacterized protein</fullName>
    </submittedName>
</protein>
<accession>A0A7K1SBI5</accession>
<evidence type="ECO:0000256" key="2">
    <source>
        <dbReference type="SAM" id="SignalP"/>
    </source>
</evidence>
<proteinExistence type="predicted"/>
<dbReference type="AlphaFoldDB" id="A0A7K1SBI5"/>
<feature type="compositionally biased region" description="Basic and acidic residues" evidence="1">
    <location>
        <begin position="86"/>
        <end position="96"/>
    </location>
</feature>
<feature type="chain" id="PRO_5029772754" evidence="2">
    <location>
        <begin position="22"/>
        <end position="108"/>
    </location>
</feature>
<sequence length="108" mass="11153">MKKIQIAVAVVLLAGTLQARAQSGSTQTPNNSQLEGKGVPYNKDTKQKGKAIPKRADHPLPASSVGTGVDAAANPNSGVSPGSHTAQRETKMDYKATGKGKSTLKGKQ</sequence>
<dbReference type="Proteomes" id="UP000436006">
    <property type="component" value="Unassembled WGS sequence"/>
</dbReference>
<gene>
    <name evidence="3" type="ORF">GO755_14165</name>
</gene>
<keyword evidence="2" id="KW-0732">Signal</keyword>
<comment type="caution">
    <text evidence="3">The sequence shown here is derived from an EMBL/GenBank/DDBJ whole genome shotgun (WGS) entry which is preliminary data.</text>
</comment>
<dbReference type="EMBL" id="WPIN01000004">
    <property type="protein sequence ID" value="MVM31183.1"/>
    <property type="molecule type" value="Genomic_DNA"/>
</dbReference>
<evidence type="ECO:0000256" key="1">
    <source>
        <dbReference type="SAM" id="MobiDB-lite"/>
    </source>
</evidence>
<feature type="compositionally biased region" description="Polar residues" evidence="1">
    <location>
        <begin position="20"/>
        <end position="34"/>
    </location>
</feature>
<evidence type="ECO:0000313" key="3">
    <source>
        <dbReference type="EMBL" id="MVM31183.1"/>
    </source>
</evidence>
<feature type="region of interest" description="Disordered" evidence="1">
    <location>
        <begin position="20"/>
        <end position="108"/>
    </location>
</feature>
<reference evidence="3 4" key="1">
    <citation type="submission" date="2019-12" db="EMBL/GenBank/DDBJ databases">
        <title>Spirosoma sp. HMF4905 genome sequencing and assembly.</title>
        <authorList>
            <person name="Kang H."/>
            <person name="Cha I."/>
            <person name="Kim H."/>
            <person name="Joh K."/>
        </authorList>
    </citation>
    <scope>NUCLEOTIDE SEQUENCE [LARGE SCALE GENOMIC DNA]</scope>
    <source>
        <strain evidence="3 4">HMF4905</strain>
    </source>
</reference>
<dbReference type="RefSeq" id="WP_157585794.1">
    <property type="nucleotide sequence ID" value="NZ_WPIN01000004.1"/>
</dbReference>